<dbReference type="UniPathway" id="UPA00275"/>
<evidence type="ECO:0000256" key="5">
    <source>
        <dbReference type="ARBA" id="ARBA00022619"/>
    </source>
</evidence>
<gene>
    <name evidence="11" type="ORF">LCGC14_0565850</name>
</gene>
<feature type="domain" description="GTP cyclohydrolase II" evidence="10">
    <location>
        <begin position="208"/>
        <end position="366"/>
    </location>
</feature>
<dbReference type="PANTHER" id="PTHR21327:SF34">
    <property type="entry name" value="3,4-DIHYDROXY-2-BUTANONE 4-PHOSPHATE SYNTHASE"/>
    <property type="match status" value="1"/>
</dbReference>
<dbReference type="Pfam" id="PF00926">
    <property type="entry name" value="DHBP_synthase"/>
    <property type="match status" value="1"/>
</dbReference>
<dbReference type="EMBL" id="LAZR01000820">
    <property type="protein sequence ID" value="KKN57058.1"/>
    <property type="molecule type" value="Genomic_DNA"/>
</dbReference>
<proteinExistence type="inferred from homology"/>
<accession>A0A0F9UTU7</accession>
<keyword evidence="5" id="KW-0686">Riboflavin biosynthesis</keyword>
<keyword evidence="8" id="KW-0464">Manganese</keyword>
<evidence type="ECO:0000256" key="1">
    <source>
        <dbReference type="ARBA" id="ARBA00001936"/>
    </source>
</evidence>
<keyword evidence="6" id="KW-0479">Metal-binding</keyword>
<dbReference type="Pfam" id="PF00925">
    <property type="entry name" value="GTP_cyclohydro2"/>
    <property type="match status" value="1"/>
</dbReference>
<dbReference type="FunFam" id="3.90.870.10:FF:000001">
    <property type="entry name" value="Riboflavin biosynthesis protein RibBA"/>
    <property type="match status" value="1"/>
</dbReference>
<comment type="similarity">
    <text evidence="4">In the N-terminal section; belongs to the DHBP synthase family.</text>
</comment>
<comment type="cofactor">
    <cofactor evidence="1">
        <name>Mn(2+)</name>
        <dbReference type="ChEBI" id="CHEBI:29035"/>
    </cofactor>
</comment>
<dbReference type="Gene3D" id="3.40.50.10990">
    <property type="entry name" value="GTP cyclohydrolase II"/>
    <property type="match status" value="1"/>
</dbReference>
<dbReference type="GO" id="GO:0003935">
    <property type="term" value="F:GTP cyclohydrolase II activity"/>
    <property type="evidence" value="ECO:0007669"/>
    <property type="project" value="TreeGrafter"/>
</dbReference>
<dbReference type="SUPFAM" id="SSF142695">
    <property type="entry name" value="RibA-like"/>
    <property type="match status" value="1"/>
</dbReference>
<dbReference type="AlphaFoldDB" id="A0A0F9UTU7"/>
<evidence type="ECO:0000256" key="4">
    <source>
        <dbReference type="ARBA" id="ARBA00005520"/>
    </source>
</evidence>
<evidence type="ECO:0000256" key="2">
    <source>
        <dbReference type="ARBA" id="ARBA00001946"/>
    </source>
</evidence>
<dbReference type="InterPro" id="IPR017945">
    <property type="entry name" value="DHBP_synth_RibB-like_a/b_dom"/>
</dbReference>
<dbReference type="HAMAP" id="MF_00180">
    <property type="entry name" value="RibB"/>
    <property type="match status" value="1"/>
</dbReference>
<evidence type="ECO:0000256" key="3">
    <source>
        <dbReference type="ARBA" id="ARBA00005104"/>
    </source>
</evidence>
<evidence type="ECO:0000256" key="6">
    <source>
        <dbReference type="ARBA" id="ARBA00022723"/>
    </source>
</evidence>
<dbReference type="Gene3D" id="3.90.870.10">
    <property type="entry name" value="DHBP synthase"/>
    <property type="match status" value="1"/>
</dbReference>
<dbReference type="NCBIfam" id="TIGR00506">
    <property type="entry name" value="ribB"/>
    <property type="match status" value="1"/>
</dbReference>
<comment type="cofactor">
    <cofactor evidence="2">
        <name>Mg(2+)</name>
        <dbReference type="ChEBI" id="CHEBI:18420"/>
    </cofactor>
</comment>
<keyword evidence="9" id="KW-0456">Lyase</keyword>
<protein>
    <recommendedName>
        <fullName evidence="10">GTP cyclohydrolase II domain-containing protein</fullName>
    </recommendedName>
</protein>
<dbReference type="NCBIfam" id="NF010626">
    <property type="entry name" value="PRK14019.1"/>
    <property type="match status" value="1"/>
</dbReference>
<evidence type="ECO:0000259" key="10">
    <source>
        <dbReference type="Pfam" id="PF00925"/>
    </source>
</evidence>
<dbReference type="GO" id="GO:0008686">
    <property type="term" value="F:3,4-dihydroxy-2-butanone-4-phosphate synthase activity"/>
    <property type="evidence" value="ECO:0007669"/>
    <property type="project" value="InterPro"/>
</dbReference>
<dbReference type="InterPro" id="IPR036144">
    <property type="entry name" value="RibA-like_sf"/>
</dbReference>
<dbReference type="InterPro" id="IPR000422">
    <property type="entry name" value="DHBP_synthase_RibB"/>
</dbReference>
<dbReference type="GO" id="GO:0005829">
    <property type="term" value="C:cytosol"/>
    <property type="evidence" value="ECO:0007669"/>
    <property type="project" value="TreeGrafter"/>
</dbReference>
<dbReference type="PIRSF" id="PIRSF001259">
    <property type="entry name" value="RibA"/>
    <property type="match status" value="1"/>
</dbReference>
<dbReference type="GO" id="GO:0009231">
    <property type="term" value="P:riboflavin biosynthetic process"/>
    <property type="evidence" value="ECO:0007669"/>
    <property type="project" value="UniProtKB-UniPathway"/>
</dbReference>
<name>A0A0F9UTU7_9ZZZZ</name>
<sequence>MKLNTTAEIIDDLKQGKMVIIMDDEDRENEGDLIMAAECVTPEAINFMARFGRGLICLTLTEQRCRQLRLPLMVTDNQAAYSTNFTVSIEAAQGVTTGISAADRALTVLAAVNADAVPEDVVQPGHIFPLKAQLGGVLTRAGHTEAGCDLAQLAGKDPSAVIVEILNEDGSMARRPDLEEFAQTHDLKIGTIADLISYRLENEMTVQRLSQCNMPTEHGDFQLYSFQDTVNSQVHFALVAGDIKPDEETLVRVHMADPLADLISAAREPSHWPLPTVMKQIQQQGKGVLVVLRQPQQNKQLAAKIEHYQQQDRGEAQLTAKSGWDLRTFGVGAQILADLGVKKMRVIGTPTKLTGLSGFGLELVGYAENNQA</sequence>
<dbReference type="GO" id="GO:0046872">
    <property type="term" value="F:metal ion binding"/>
    <property type="evidence" value="ECO:0007669"/>
    <property type="project" value="UniProtKB-KW"/>
</dbReference>
<dbReference type="InterPro" id="IPR032677">
    <property type="entry name" value="GTP_cyclohydro_II"/>
</dbReference>
<evidence type="ECO:0000313" key="11">
    <source>
        <dbReference type="EMBL" id="KKN57058.1"/>
    </source>
</evidence>
<comment type="caution">
    <text evidence="11">The sequence shown here is derived from an EMBL/GenBank/DDBJ whole genome shotgun (WGS) entry which is preliminary data.</text>
</comment>
<comment type="pathway">
    <text evidence="3">Cofactor biosynthesis; riboflavin biosynthesis.</text>
</comment>
<organism evidence="11">
    <name type="scientific">marine sediment metagenome</name>
    <dbReference type="NCBI Taxonomy" id="412755"/>
    <lineage>
        <taxon>unclassified sequences</taxon>
        <taxon>metagenomes</taxon>
        <taxon>ecological metagenomes</taxon>
    </lineage>
</organism>
<dbReference type="PANTHER" id="PTHR21327">
    <property type="entry name" value="GTP CYCLOHYDROLASE II-RELATED"/>
    <property type="match status" value="1"/>
</dbReference>
<evidence type="ECO:0000256" key="7">
    <source>
        <dbReference type="ARBA" id="ARBA00022842"/>
    </source>
</evidence>
<dbReference type="SUPFAM" id="SSF55821">
    <property type="entry name" value="YrdC/RibB"/>
    <property type="match status" value="1"/>
</dbReference>
<keyword evidence="7" id="KW-0460">Magnesium</keyword>
<evidence type="ECO:0000256" key="9">
    <source>
        <dbReference type="ARBA" id="ARBA00023239"/>
    </source>
</evidence>
<evidence type="ECO:0000256" key="8">
    <source>
        <dbReference type="ARBA" id="ARBA00023211"/>
    </source>
</evidence>
<reference evidence="11" key="1">
    <citation type="journal article" date="2015" name="Nature">
        <title>Complex archaea that bridge the gap between prokaryotes and eukaryotes.</title>
        <authorList>
            <person name="Spang A."/>
            <person name="Saw J.H."/>
            <person name="Jorgensen S.L."/>
            <person name="Zaremba-Niedzwiedzka K."/>
            <person name="Martijn J."/>
            <person name="Lind A.E."/>
            <person name="van Eijk R."/>
            <person name="Schleper C."/>
            <person name="Guy L."/>
            <person name="Ettema T.J."/>
        </authorList>
    </citation>
    <scope>NUCLEOTIDE SEQUENCE</scope>
</reference>